<evidence type="ECO:0000313" key="2">
    <source>
        <dbReference type="EMBL" id="KAJ1192269.1"/>
    </source>
</evidence>
<reference evidence="2" key="1">
    <citation type="journal article" date="2022" name="bioRxiv">
        <title>Sequencing and chromosome-scale assembly of the giantPleurodeles waltlgenome.</title>
        <authorList>
            <person name="Brown T."/>
            <person name="Elewa A."/>
            <person name="Iarovenko S."/>
            <person name="Subramanian E."/>
            <person name="Araus A.J."/>
            <person name="Petzold A."/>
            <person name="Susuki M."/>
            <person name="Suzuki K.-i.T."/>
            <person name="Hayashi T."/>
            <person name="Toyoda A."/>
            <person name="Oliveira C."/>
            <person name="Osipova E."/>
            <person name="Leigh N.D."/>
            <person name="Simon A."/>
            <person name="Yun M.H."/>
        </authorList>
    </citation>
    <scope>NUCLEOTIDE SEQUENCE</scope>
    <source>
        <strain evidence="2">20211129_DDA</strain>
        <tissue evidence="2">Liver</tissue>
    </source>
</reference>
<keyword evidence="3" id="KW-1185">Reference proteome</keyword>
<feature type="signal peptide" evidence="1">
    <location>
        <begin position="1"/>
        <end position="20"/>
    </location>
</feature>
<name>A0AAV7UV37_PLEWA</name>
<dbReference type="AlphaFoldDB" id="A0AAV7UV37"/>
<comment type="caution">
    <text evidence="2">The sequence shown here is derived from an EMBL/GenBank/DDBJ whole genome shotgun (WGS) entry which is preliminary data.</text>
</comment>
<gene>
    <name evidence="2" type="ORF">NDU88_001581</name>
</gene>
<organism evidence="2 3">
    <name type="scientific">Pleurodeles waltl</name>
    <name type="common">Iberian ribbed newt</name>
    <dbReference type="NCBI Taxonomy" id="8319"/>
    <lineage>
        <taxon>Eukaryota</taxon>
        <taxon>Metazoa</taxon>
        <taxon>Chordata</taxon>
        <taxon>Craniata</taxon>
        <taxon>Vertebrata</taxon>
        <taxon>Euteleostomi</taxon>
        <taxon>Amphibia</taxon>
        <taxon>Batrachia</taxon>
        <taxon>Caudata</taxon>
        <taxon>Salamandroidea</taxon>
        <taxon>Salamandridae</taxon>
        <taxon>Pleurodelinae</taxon>
        <taxon>Pleurodeles</taxon>
    </lineage>
</organism>
<sequence>MLFLLLRLVGSLRLLPGPAAIRPLPALMGQSPAQPILEHVKCPARTQSHGTAATAPEWSIMGEPSHPVSEPTPFLADATAPWRDSLPLDPINDPCGLFSVRPPPPSCHLCNCSGFPQRITSPSRYARG</sequence>
<accession>A0AAV7UV37</accession>
<dbReference type="Proteomes" id="UP001066276">
    <property type="component" value="Chromosome 2_2"/>
</dbReference>
<proteinExistence type="predicted"/>
<dbReference type="EMBL" id="JANPWB010000004">
    <property type="protein sequence ID" value="KAJ1192269.1"/>
    <property type="molecule type" value="Genomic_DNA"/>
</dbReference>
<keyword evidence="1" id="KW-0732">Signal</keyword>
<feature type="chain" id="PRO_5043586052" description="Secreted protein" evidence="1">
    <location>
        <begin position="21"/>
        <end position="128"/>
    </location>
</feature>
<evidence type="ECO:0008006" key="4">
    <source>
        <dbReference type="Google" id="ProtNLM"/>
    </source>
</evidence>
<evidence type="ECO:0000256" key="1">
    <source>
        <dbReference type="SAM" id="SignalP"/>
    </source>
</evidence>
<protein>
    <recommendedName>
        <fullName evidence="4">Secreted protein</fullName>
    </recommendedName>
</protein>
<evidence type="ECO:0000313" key="3">
    <source>
        <dbReference type="Proteomes" id="UP001066276"/>
    </source>
</evidence>